<evidence type="ECO:0000256" key="10">
    <source>
        <dbReference type="PIRSR" id="PIRSR000099-2"/>
    </source>
</evidence>
<evidence type="ECO:0000256" key="4">
    <source>
        <dbReference type="ARBA" id="ARBA00016531"/>
    </source>
</evidence>
<dbReference type="UniPathway" id="UPA00031">
    <property type="reaction ID" value="UER00014"/>
</dbReference>
<evidence type="ECO:0000256" key="2">
    <source>
        <dbReference type="ARBA" id="ARBA00004940"/>
    </source>
</evidence>
<gene>
    <name evidence="14" type="ORF">A2Y75_04525</name>
</gene>
<keyword evidence="6 12" id="KW-0862">Zinc</keyword>
<sequence>MVLKNYRSDDYRNLDGLRQALEWNFWSECGPVDEVRGIISDVERRGDAALFELTARFDGVSLEDKGLRVGREDIEKACSRIERPFAEAVKAAIKNITAFHRHQSWESQFWESDEGARVGQMVRSLKRVGVYIPGGSGVYPSTAIMTVVPAKVAGVQEVAVCVPPDADGEVNAPTLFTLDLMGISEIYSVGGAQAIAAMAIGTESIKAVDKIVGPGNVYVTLAKREVFGRVGIDMLAGPSELVVLADGRENIELLAYDMLAQLEHGSGARSCLISFDENTITGIEKKLDEILINSAKTQTYNASSVLVRNLEEGIDLVNILAPEHLLISTGNDMTGVLSKINSAGAVFLGIESPVALGDYAVGVNHVLPTAGAARYSSPLGVYDFIKRSNIVFSNQRANRSLGAVVEAIAKVEGFVNHAESMQKRCH</sequence>
<evidence type="ECO:0000256" key="8">
    <source>
        <dbReference type="PIRNR" id="PIRNR000099"/>
    </source>
</evidence>
<feature type="binding site" evidence="12">
    <location>
        <position position="264"/>
    </location>
    <ligand>
        <name>Zn(2+)</name>
        <dbReference type="ChEBI" id="CHEBI:29105"/>
    </ligand>
</feature>
<dbReference type="Gene3D" id="3.40.50.1980">
    <property type="entry name" value="Nitrogenase molybdenum iron protein domain"/>
    <property type="match status" value="2"/>
</dbReference>
<evidence type="ECO:0000256" key="12">
    <source>
        <dbReference type="PIRSR" id="PIRSR000099-4"/>
    </source>
</evidence>
<evidence type="ECO:0000256" key="9">
    <source>
        <dbReference type="PIRSR" id="PIRSR000099-1"/>
    </source>
</evidence>
<feature type="binding site" evidence="10">
    <location>
        <position position="216"/>
    </location>
    <ligand>
        <name>NAD(+)</name>
        <dbReference type="ChEBI" id="CHEBI:57540"/>
    </ligand>
</feature>
<name>A0A1F2WGI5_9ACTN</name>
<comment type="similarity">
    <text evidence="3 8 13">Belongs to the histidinol dehydrogenase family.</text>
</comment>
<feature type="binding site" evidence="11">
    <location>
        <position position="261"/>
    </location>
    <ligand>
        <name>substrate</name>
    </ligand>
</feature>
<dbReference type="CDD" id="cd06572">
    <property type="entry name" value="Histidinol_dh"/>
    <property type="match status" value="1"/>
</dbReference>
<dbReference type="FunFam" id="3.40.50.1980:FF:000001">
    <property type="entry name" value="Histidinol dehydrogenase"/>
    <property type="match status" value="1"/>
</dbReference>
<dbReference type="InterPro" id="IPR022695">
    <property type="entry name" value="Histidinol_DH_monofunct"/>
</dbReference>
<dbReference type="STRING" id="1797197.A2Y75_04525"/>
<feature type="binding site" evidence="11">
    <location>
        <position position="264"/>
    </location>
    <ligand>
        <name>substrate</name>
    </ligand>
</feature>
<dbReference type="GO" id="GO:0005829">
    <property type="term" value="C:cytosol"/>
    <property type="evidence" value="ECO:0007669"/>
    <property type="project" value="TreeGrafter"/>
</dbReference>
<proteinExistence type="inferred from homology"/>
<feature type="active site" description="Proton acceptor" evidence="9">
    <location>
        <position position="323"/>
    </location>
</feature>
<keyword evidence="7 8" id="KW-0560">Oxidoreductase</keyword>
<feature type="binding site" evidence="10">
    <location>
        <position position="131"/>
    </location>
    <ligand>
        <name>NAD(+)</name>
        <dbReference type="ChEBI" id="CHEBI:57540"/>
    </ligand>
</feature>
<evidence type="ECO:0000256" key="6">
    <source>
        <dbReference type="ARBA" id="ARBA00022833"/>
    </source>
</evidence>
<feature type="binding site" evidence="12">
    <location>
        <position position="417"/>
    </location>
    <ligand>
        <name>Zn(2+)</name>
        <dbReference type="ChEBI" id="CHEBI:29105"/>
    </ligand>
</feature>
<dbReference type="Proteomes" id="UP000177876">
    <property type="component" value="Unassembled WGS sequence"/>
</dbReference>
<evidence type="ECO:0000313" key="15">
    <source>
        <dbReference type="Proteomes" id="UP000177876"/>
    </source>
</evidence>
<accession>A0A1F2WGI5</accession>
<dbReference type="GO" id="GO:0000105">
    <property type="term" value="P:L-histidine biosynthetic process"/>
    <property type="evidence" value="ECO:0007669"/>
    <property type="project" value="UniProtKB-UniPathway"/>
</dbReference>
<dbReference type="GO" id="GO:0004399">
    <property type="term" value="F:histidinol dehydrogenase activity"/>
    <property type="evidence" value="ECO:0007669"/>
    <property type="project" value="InterPro"/>
</dbReference>
<feature type="binding site" evidence="11">
    <location>
        <position position="358"/>
    </location>
    <ligand>
        <name>substrate</name>
    </ligand>
</feature>
<evidence type="ECO:0000256" key="3">
    <source>
        <dbReference type="ARBA" id="ARBA00010178"/>
    </source>
</evidence>
<feature type="binding site" evidence="11">
    <location>
        <position position="412"/>
    </location>
    <ligand>
        <name>substrate</name>
    </ligand>
</feature>
<evidence type="ECO:0000256" key="7">
    <source>
        <dbReference type="ARBA" id="ARBA00023002"/>
    </source>
</evidence>
<dbReference type="AlphaFoldDB" id="A0A1F2WGI5"/>
<dbReference type="Pfam" id="PF00815">
    <property type="entry name" value="Histidinol_dh"/>
    <property type="match status" value="1"/>
</dbReference>
<feature type="binding site" evidence="11">
    <location>
        <position position="417"/>
    </location>
    <ligand>
        <name>substrate</name>
    </ligand>
</feature>
<comment type="function">
    <text evidence="1">Catalyzes the sequential NAD-dependent oxidations of L-histidinol to L-histidinaldehyde and then to L-histidine.</text>
</comment>
<keyword evidence="5 12" id="KW-0479">Metal-binding</keyword>
<feature type="binding site" evidence="12">
    <location>
        <position position="261"/>
    </location>
    <ligand>
        <name>Zn(2+)</name>
        <dbReference type="ChEBI" id="CHEBI:29105"/>
    </ligand>
</feature>
<dbReference type="GO" id="GO:0051287">
    <property type="term" value="F:NAD binding"/>
    <property type="evidence" value="ECO:0007669"/>
    <property type="project" value="InterPro"/>
</dbReference>
<evidence type="ECO:0000256" key="5">
    <source>
        <dbReference type="ARBA" id="ARBA00022723"/>
    </source>
</evidence>
<comment type="caution">
    <text evidence="14">The sequence shown here is derived from an EMBL/GenBank/DDBJ whole genome shotgun (WGS) entry which is preliminary data.</text>
</comment>
<dbReference type="PRINTS" id="PR00083">
    <property type="entry name" value="HOLDHDRGNASE"/>
</dbReference>
<dbReference type="FunFam" id="3.40.50.1980:FF:000026">
    <property type="entry name" value="Histidinol dehydrogenase"/>
    <property type="match status" value="1"/>
</dbReference>
<organism evidence="14 15">
    <name type="scientific">Candidatus Solincola sediminis</name>
    <dbReference type="NCBI Taxonomy" id="1797199"/>
    <lineage>
        <taxon>Bacteria</taxon>
        <taxon>Bacillati</taxon>
        <taxon>Actinomycetota</taxon>
        <taxon>Candidatus Geothermincolia</taxon>
        <taxon>Candidatus Geothermincolales</taxon>
        <taxon>Candidatus Geothermincolaceae</taxon>
        <taxon>Candidatus Solincola</taxon>
    </lineage>
</organism>
<reference evidence="14 15" key="1">
    <citation type="journal article" date="2016" name="Nat. Commun.">
        <title>Thousands of microbial genomes shed light on interconnected biogeochemical processes in an aquifer system.</title>
        <authorList>
            <person name="Anantharaman K."/>
            <person name="Brown C.T."/>
            <person name="Hug L.A."/>
            <person name="Sharon I."/>
            <person name="Castelle C.J."/>
            <person name="Probst A.J."/>
            <person name="Thomas B.C."/>
            <person name="Singh A."/>
            <person name="Wilkins M.J."/>
            <person name="Karaoz U."/>
            <person name="Brodie E.L."/>
            <person name="Williams K.H."/>
            <person name="Hubbard S.S."/>
            <person name="Banfield J.F."/>
        </authorList>
    </citation>
    <scope>NUCLEOTIDE SEQUENCE [LARGE SCALE GENOMIC DNA]</scope>
</reference>
<feature type="binding site" evidence="12">
    <location>
        <position position="358"/>
    </location>
    <ligand>
        <name>Zn(2+)</name>
        <dbReference type="ChEBI" id="CHEBI:29105"/>
    </ligand>
</feature>
<comment type="pathway">
    <text evidence="2">Amino-acid biosynthesis; L-histidine biosynthesis; L-histidine from 5-phospho-alpha-D-ribose 1-diphosphate: step 9/9.</text>
</comment>
<evidence type="ECO:0000313" key="14">
    <source>
        <dbReference type="EMBL" id="OFW55985.1"/>
    </source>
</evidence>
<feature type="binding site" evidence="11">
    <location>
        <position position="239"/>
    </location>
    <ligand>
        <name>substrate</name>
    </ligand>
</feature>
<dbReference type="Gene3D" id="1.20.5.1300">
    <property type="match status" value="1"/>
</dbReference>
<evidence type="ECO:0000256" key="13">
    <source>
        <dbReference type="RuleBase" id="RU004175"/>
    </source>
</evidence>
<dbReference type="InterPro" id="IPR016161">
    <property type="entry name" value="Ald_DH/histidinol_DH"/>
</dbReference>
<evidence type="ECO:0000256" key="11">
    <source>
        <dbReference type="PIRSR" id="PIRSR000099-3"/>
    </source>
</evidence>
<evidence type="ECO:0000256" key="1">
    <source>
        <dbReference type="ARBA" id="ARBA00003850"/>
    </source>
</evidence>
<protein>
    <recommendedName>
        <fullName evidence="4">Histidinol dehydrogenase</fullName>
    </recommendedName>
</protein>
<dbReference type="SUPFAM" id="SSF53720">
    <property type="entry name" value="ALDH-like"/>
    <property type="match status" value="1"/>
</dbReference>
<dbReference type="EMBL" id="MELK01000050">
    <property type="protein sequence ID" value="OFW55985.1"/>
    <property type="molecule type" value="Genomic_DNA"/>
</dbReference>
<dbReference type="GO" id="GO:0046872">
    <property type="term" value="F:metal ion binding"/>
    <property type="evidence" value="ECO:0007669"/>
    <property type="project" value="UniProtKB-KW"/>
</dbReference>
<dbReference type="PANTHER" id="PTHR21256:SF2">
    <property type="entry name" value="HISTIDINE BIOSYNTHESIS TRIFUNCTIONAL PROTEIN"/>
    <property type="match status" value="1"/>
</dbReference>
<feature type="binding site" evidence="10">
    <location>
        <position position="193"/>
    </location>
    <ligand>
        <name>NAD(+)</name>
        <dbReference type="ChEBI" id="CHEBI:57540"/>
    </ligand>
</feature>
<feature type="active site" description="Proton acceptor" evidence="9">
    <location>
        <position position="324"/>
    </location>
</feature>
<feature type="binding site" evidence="11">
    <location>
        <position position="324"/>
    </location>
    <ligand>
        <name>substrate</name>
    </ligand>
</feature>
<dbReference type="NCBIfam" id="TIGR00069">
    <property type="entry name" value="hisD"/>
    <property type="match status" value="1"/>
</dbReference>
<keyword evidence="10" id="KW-0520">NAD</keyword>
<dbReference type="InterPro" id="IPR012131">
    <property type="entry name" value="Hstdl_DH"/>
</dbReference>
<dbReference type="PANTHER" id="PTHR21256">
    <property type="entry name" value="HISTIDINOL DEHYDROGENASE HDH"/>
    <property type="match status" value="1"/>
</dbReference>
<dbReference type="PIRSF" id="PIRSF000099">
    <property type="entry name" value="Histidinol_dh"/>
    <property type="match status" value="1"/>
</dbReference>
<comment type="cofactor">
    <cofactor evidence="12">
        <name>Zn(2+)</name>
        <dbReference type="ChEBI" id="CHEBI:29105"/>
    </cofactor>
    <text evidence="12">Binds 1 zinc ion per subunit.</text>
</comment>